<gene>
    <name evidence="3 5" type="primary">rpsF</name>
    <name evidence="5" type="ORF">COX39_03560</name>
</gene>
<feature type="coiled-coil region" evidence="4">
    <location>
        <begin position="152"/>
        <end position="179"/>
    </location>
</feature>
<dbReference type="InterPro" id="IPR014717">
    <property type="entry name" value="Transl_elong_EF1B/ribsomal_bS6"/>
</dbReference>
<evidence type="ECO:0000256" key="3">
    <source>
        <dbReference type="HAMAP-Rule" id="MF_00360"/>
    </source>
</evidence>
<dbReference type="Proteomes" id="UP000231567">
    <property type="component" value="Unassembled WGS sequence"/>
</dbReference>
<evidence type="ECO:0000313" key="6">
    <source>
        <dbReference type="Proteomes" id="UP000231567"/>
    </source>
</evidence>
<dbReference type="GO" id="GO:0006412">
    <property type="term" value="P:translation"/>
    <property type="evidence" value="ECO:0007669"/>
    <property type="project" value="UniProtKB-UniRule"/>
</dbReference>
<evidence type="ECO:0000256" key="2">
    <source>
        <dbReference type="ARBA" id="ARBA00035294"/>
    </source>
</evidence>
<dbReference type="HAMAP" id="MF_00360">
    <property type="entry name" value="Ribosomal_bS6"/>
    <property type="match status" value="1"/>
</dbReference>
<keyword evidence="3" id="KW-0699">rRNA-binding</keyword>
<protein>
    <recommendedName>
        <fullName evidence="2 3">Small ribosomal subunit protein bS6</fullName>
    </recommendedName>
</protein>
<dbReference type="CDD" id="cd00473">
    <property type="entry name" value="bS6"/>
    <property type="match status" value="1"/>
</dbReference>
<dbReference type="InterPro" id="IPR035980">
    <property type="entry name" value="Ribosomal_bS6_sf"/>
</dbReference>
<dbReference type="InterPro" id="IPR000529">
    <property type="entry name" value="Ribosomal_bS6"/>
</dbReference>
<dbReference type="AlphaFoldDB" id="A0A2G9YRM3"/>
<keyword evidence="3 5" id="KW-0689">Ribosomal protein</keyword>
<name>A0A2G9YRM3_9BACT</name>
<dbReference type="SUPFAM" id="SSF54995">
    <property type="entry name" value="Ribosomal protein S6"/>
    <property type="match status" value="1"/>
</dbReference>
<organism evidence="5 6">
    <name type="scientific">Candidatus Nealsonbacteria bacterium CG23_combo_of_CG06-09_8_20_14_all_40_13</name>
    <dbReference type="NCBI Taxonomy" id="1974724"/>
    <lineage>
        <taxon>Bacteria</taxon>
        <taxon>Candidatus Nealsoniibacteriota</taxon>
    </lineage>
</organism>
<reference evidence="5 6" key="1">
    <citation type="submission" date="2017-09" db="EMBL/GenBank/DDBJ databases">
        <title>Depth-based differentiation of microbial function through sediment-hosted aquifers and enrichment of novel symbionts in the deep terrestrial subsurface.</title>
        <authorList>
            <person name="Probst A.J."/>
            <person name="Ladd B."/>
            <person name="Jarett J.K."/>
            <person name="Geller-Mcgrath D.E."/>
            <person name="Sieber C.M."/>
            <person name="Emerson J.B."/>
            <person name="Anantharaman K."/>
            <person name="Thomas B.C."/>
            <person name="Malmstrom R."/>
            <person name="Stieglmeier M."/>
            <person name="Klingl A."/>
            <person name="Woyke T."/>
            <person name="Ryan C.M."/>
            <person name="Banfield J.F."/>
        </authorList>
    </citation>
    <scope>NUCLEOTIDE SEQUENCE [LARGE SCALE GENOMIC DNA]</scope>
    <source>
        <strain evidence="5">CG23_combo_of_CG06-09_8_20_14_all_40_13</strain>
    </source>
</reference>
<accession>A0A2G9YRM3</accession>
<sequence>MTYEVTLILKEEKPEEVKKTIEEVHAKVLSLDFWQKRKLAYRIKKESYGSFFVCNLEIVPGDLQTLEKKLKLNLNILRYIILVKPKITARPKVEKIEKVEEESGFVKTSVDRSVEKTTEQPAEKIEKVEKKEVKEVEKPKVKKAVQKEEHVKPKKEINLENEEERLKALDEKLKKILEE</sequence>
<keyword evidence="3" id="KW-0694">RNA-binding</keyword>
<comment type="function">
    <text evidence="3">Binds together with bS18 to 16S ribosomal RNA.</text>
</comment>
<dbReference type="Pfam" id="PF01250">
    <property type="entry name" value="Ribosomal_S6"/>
    <property type="match status" value="1"/>
</dbReference>
<evidence type="ECO:0000313" key="5">
    <source>
        <dbReference type="EMBL" id="PIP21343.1"/>
    </source>
</evidence>
<comment type="caution">
    <text evidence="5">The sequence shown here is derived from an EMBL/GenBank/DDBJ whole genome shotgun (WGS) entry which is preliminary data.</text>
</comment>
<dbReference type="GO" id="GO:1990904">
    <property type="term" value="C:ribonucleoprotein complex"/>
    <property type="evidence" value="ECO:0007669"/>
    <property type="project" value="UniProtKB-KW"/>
</dbReference>
<keyword evidence="4" id="KW-0175">Coiled coil</keyword>
<dbReference type="NCBIfam" id="TIGR00166">
    <property type="entry name" value="S6"/>
    <property type="match status" value="1"/>
</dbReference>
<dbReference type="GO" id="GO:0019843">
    <property type="term" value="F:rRNA binding"/>
    <property type="evidence" value="ECO:0007669"/>
    <property type="project" value="UniProtKB-UniRule"/>
</dbReference>
<dbReference type="InterPro" id="IPR020814">
    <property type="entry name" value="Ribosomal_S6_plastid/chlpt"/>
</dbReference>
<dbReference type="GO" id="GO:0005840">
    <property type="term" value="C:ribosome"/>
    <property type="evidence" value="ECO:0007669"/>
    <property type="project" value="UniProtKB-KW"/>
</dbReference>
<evidence type="ECO:0000256" key="4">
    <source>
        <dbReference type="SAM" id="Coils"/>
    </source>
</evidence>
<dbReference type="GO" id="GO:0003735">
    <property type="term" value="F:structural constituent of ribosome"/>
    <property type="evidence" value="ECO:0007669"/>
    <property type="project" value="InterPro"/>
</dbReference>
<keyword evidence="3" id="KW-0687">Ribonucleoprotein</keyword>
<proteinExistence type="inferred from homology"/>
<evidence type="ECO:0000256" key="1">
    <source>
        <dbReference type="ARBA" id="ARBA00009512"/>
    </source>
</evidence>
<comment type="similarity">
    <text evidence="1 3">Belongs to the bacterial ribosomal protein bS6 family.</text>
</comment>
<dbReference type="EMBL" id="PCRM01000045">
    <property type="protein sequence ID" value="PIP21343.1"/>
    <property type="molecule type" value="Genomic_DNA"/>
</dbReference>
<dbReference type="Gene3D" id="3.30.70.60">
    <property type="match status" value="1"/>
</dbReference>